<proteinExistence type="predicted"/>
<evidence type="ECO:0000313" key="2">
    <source>
        <dbReference type="EMBL" id="KAK3172399.1"/>
    </source>
</evidence>
<evidence type="ECO:0008006" key="4">
    <source>
        <dbReference type="Google" id="ProtNLM"/>
    </source>
</evidence>
<name>A0AAD9Z6J7_9LECA</name>
<accession>A0AAD9Z6J7</accession>
<comment type="caution">
    <text evidence="2">The sequence shown here is derived from an EMBL/GenBank/DDBJ whole genome shotgun (WGS) entry which is preliminary data.</text>
</comment>
<reference evidence="2" key="1">
    <citation type="submission" date="2022-11" db="EMBL/GenBank/DDBJ databases">
        <title>Chromosomal genome sequence assembly and mating type (MAT) locus characterization of the leprose asexual lichenized fungus Lepraria neglecta (Nyl.) Erichsen.</title>
        <authorList>
            <person name="Allen J.L."/>
            <person name="Pfeffer B."/>
        </authorList>
    </citation>
    <scope>NUCLEOTIDE SEQUENCE</scope>
    <source>
        <strain evidence="2">Allen 5258</strain>
    </source>
</reference>
<evidence type="ECO:0000313" key="3">
    <source>
        <dbReference type="Proteomes" id="UP001276659"/>
    </source>
</evidence>
<dbReference type="AlphaFoldDB" id="A0AAD9Z6J7"/>
<keyword evidence="3" id="KW-1185">Reference proteome</keyword>
<feature type="region of interest" description="Disordered" evidence="1">
    <location>
        <begin position="232"/>
        <end position="257"/>
    </location>
</feature>
<dbReference type="EMBL" id="JASNWA010000007">
    <property type="protein sequence ID" value="KAK3172399.1"/>
    <property type="molecule type" value="Genomic_DNA"/>
</dbReference>
<organism evidence="2 3">
    <name type="scientific">Lepraria neglecta</name>
    <dbReference type="NCBI Taxonomy" id="209136"/>
    <lineage>
        <taxon>Eukaryota</taxon>
        <taxon>Fungi</taxon>
        <taxon>Dikarya</taxon>
        <taxon>Ascomycota</taxon>
        <taxon>Pezizomycotina</taxon>
        <taxon>Lecanoromycetes</taxon>
        <taxon>OSLEUM clade</taxon>
        <taxon>Lecanoromycetidae</taxon>
        <taxon>Lecanorales</taxon>
        <taxon>Lecanorineae</taxon>
        <taxon>Stereocaulaceae</taxon>
        <taxon>Lepraria</taxon>
    </lineage>
</organism>
<sequence length="443" mass="50343">MSFNYGVCDVALVCQLAYRAVQNCRKACGEHDMLTGEVSSLHVVLRRLDLECKRSDSPINRPDDPCREEFRTLVNGCEKALDPLDRIAEKFSSLSDRERGGKKMWQRVRFGNGKMADLGDLRTKVVFYTSAISLFINMVSMSTIGSVEKQMDEAGGDLRELKIALNGVAAHLMSGNSLEGSVLTTYSEDDKAVWKAFRRELIKDGIRSSVIERYNEIIKAYVKELGSRGLLESSRGSSVNQDESWSERANDFPSSVGRTSYSTHLPYRGQPPRGFSMQTVSEVPSRVASEEFLNLEGNLPPNVDWVAAPESISSVLDNIWHLYHEQAAPQCIDLILHPPRTKKAWDERYHILKMSIEQQVLRKLDEIDMRTEQYANFRYQIASDAQDMLNALACYKQDYDWRWKDTWRRKKNGASVLVELNDGDQIIESRPGPLCPHCYPLRG</sequence>
<protein>
    <recommendedName>
        <fullName evidence="4">Fungal N-terminal domain-containing protein</fullName>
    </recommendedName>
</protein>
<dbReference type="Proteomes" id="UP001276659">
    <property type="component" value="Unassembled WGS sequence"/>
</dbReference>
<evidence type="ECO:0000256" key="1">
    <source>
        <dbReference type="SAM" id="MobiDB-lite"/>
    </source>
</evidence>
<gene>
    <name evidence="2" type="ORF">OEA41_005720</name>
</gene>